<dbReference type="SMART" id="SM00028">
    <property type="entry name" value="TPR"/>
    <property type="match status" value="3"/>
</dbReference>
<accession>A0A382W1I6</accession>
<dbReference type="Gene3D" id="1.25.40.10">
    <property type="entry name" value="Tetratricopeptide repeat domain"/>
    <property type="match status" value="1"/>
</dbReference>
<dbReference type="InterPro" id="IPR011990">
    <property type="entry name" value="TPR-like_helical_dom_sf"/>
</dbReference>
<dbReference type="InterPro" id="IPR019734">
    <property type="entry name" value="TPR_rpt"/>
</dbReference>
<dbReference type="EMBL" id="UINC01156276">
    <property type="protein sequence ID" value="SVD52599.1"/>
    <property type="molecule type" value="Genomic_DNA"/>
</dbReference>
<dbReference type="SUPFAM" id="SSF48452">
    <property type="entry name" value="TPR-like"/>
    <property type="match status" value="1"/>
</dbReference>
<dbReference type="AlphaFoldDB" id="A0A382W1I6"/>
<name>A0A382W1I6_9ZZZZ</name>
<gene>
    <name evidence="1" type="ORF">METZ01_LOCUS405453</name>
</gene>
<dbReference type="Pfam" id="PF13174">
    <property type="entry name" value="TPR_6"/>
    <property type="match status" value="1"/>
</dbReference>
<protein>
    <submittedName>
        <fullName evidence="1">Uncharacterized protein</fullName>
    </submittedName>
</protein>
<evidence type="ECO:0000313" key="1">
    <source>
        <dbReference type="EMBL" id="SVD52599.1"/>
    </source>
</evidence>
<feature type="non-terminal residue" evidence="1">
    <location>
        <position position="1"/>
    </location>
</feature>
<organism evidence="1">
    <name type="scientific">marine metagenome</name>
    <dbReference type="NCBI Taxonomy" id="408172"/>
    <lineage>
        <taxon>unclassified sequences</taxon>
        <taxon>metagenomes</taxon>
        <taxon>ecological metagenomes</taxon>
    </lineage>
</organism>
<dbReference type="PROSITE" id="PS50005">
    <property type="entry name" value="TPR"/>
    <property type="match status" value="2"/>
</dbReference>
<reference evidence="1" key="1">
    <citation type="submission" date="2018-05" db="EMBL/GenBank/DDBJ databases">
        <authorList>
            <person name="Lanie J.A."/>
            <person name="Ng W.-L."/>
            <person name="Kazmierczak K.M."/>
            <person name="Andrzejewski T.M."/>
            <person name="Davidsen T.M."/>
            <person name="Wayne K.J."/>
            <person name="Tettelin H."/>
            <person name="Glass J.I."/>
            <person name="Rusch D."/>
            <person name="Podicherti R."/>
            <person name="Tsui H.-C.T."/>
            <person name="Winkler M.E."/>
        </authorList>
    </citation>
    <scope>NUCLEOTIDE SEQUENCE</scope>
</reference>
<proteinExistence type="predicted"/>
<sequence>NASPDLKKVEKWLELNRKRLSRQKPVDYFVLTGRGFFNTRRFDEAISTYQAGLLHASSSRQLGKLYRELGTAYYYKGYRLQPDGLAKYDLPLVKDSVESYLKAELYTQGPYLFGNMGWGYYILEDFESAVKYSQLALDLDPSLVYVRMNLGITYIRMKEYARAFDAYQSIVQFVPDPSEYDGGMRDLKELQLQYPSRYPFTIFILGFILKQQGEYFESRKMLQSFTKSFFPDSAWKNKAASMLLQMPRD</sequence>
<dbReference type="Pfam" id="PF13181">
    <property type="entry name" value="TPR_8"/>
    <property type="match status" value="1"/>
</dbReference>